<reference evidence="1" key="1">
    <citation type="submission" date="2021-02" db="EMBL/GenBank/DDBJ databases">
        <authorList>
            <person name="Cremers G."/>
            <person name="Picone N."/>
        </authorList>
    </citation>
    <scope>NUCLEOTIDE SEQUENCE</scope>
    <source>
        <strain evidence="1">PQ17</strain>
    </source>
</reference>
<sequence>MDLTVRRSKDRKKRAPARRWAGGQLVSPSLLQDITCGGWQLSTQTLRRRMGLGLSEEWYRPLS</sequence>
<organism evidence="1 2">
    <name type="scientific">Candidatus Methylacidithermus pantelleriae</name>
    <dbReference type="NCBI Taxonomy" id="2744239"/>
    <lineage>
        <taxon>Bacteria</taxon>
        <taxon>Pseudomonadati</taxon>
        <taxon>Verrucomicrobiota</taxon>
        <taxon>Methylacidiphilae</taxon>
        <taxon>Methylacidiphilales</taxon>
        <taxon>Methylacidiphilaceae</taxon>
        <taxon>Candidatus Methylacidithermus</taxon>
    </lineage>
</organism>
<keyword evidence="2" id="KW-1185">Reference proteome</keyword>
<protein>
    <submittedName>
        <fullName evidence="1">Uncharacterized protein</fullName>
    </submittedName>
</protein>
<gene>
    <name evidence="1" type="ORF">MPNT_20160</name>
</gene>
<accession>A0A8J2BPF8</accession>
<dbReference type="Proteomes" id="UP000663859">
    <property type="component" value="Unassembled WGS sequence"/>
</dbReference>
<evidence type="ECO:0000313" key="2">
    <source>
        <dbReference type="Proteomes" id="UP000663859"/>
    </source>
</evidence>
<dbReference type="AlphaFoldDB" id="A0A8J2BPF8"/>
<proteinExistence type="predicted"/>
<dbReference type="EMBL" id="CAJNOB010000012">
    <property type="protein sequence ID" value="CAF0696235.1"/>
    <property type="molecule type" value="Genomic_DNA"/>
</dbReference>
<name>A0A8J2BPF8_9BACT</name>
<evidence type="ECO:0000313" key="1">
    <source>
        <dbReference type="EMBL" id="CAF0696235.1"/>
    </source>
</evidence>
<comment type="caution">
    <text evidence="1">The sequence shown here is derived from an EMBL/GenBank/DDBJ whole genome shotgun (WGS) entry which is preliminary data.</text>
</comment>